<evidence type="ECO:0000313" key="1">
    <source>
        <dbReference type="EMBL" id="KAL2827647.1"/>
    </source>
</evidence>
<protein>
    <submittedName>
        <fullName evidence="1">Uncharacterized protein</fullName>
    </submittedName>
</protein>
<keyword evidence="2" id="KW-1185">Reference proteome</keyword>
<reference evidence="1 2" key="1">
    <citation type="submission" date="2024-07" db="EMBL/GenBank/DDBJ databases">
        <title>Section-level genome sequencing and comparative genomics of Aspergillus sections Usti and Cavernicolus.</title>
        <authorList>
            <consortium name="Lawrence Berkeley National Laboratory"/>
            <person name="Nybo J.L."/>
            <person name="Vesth T.C."/>
            <person name="Theobald S."/>
            <person name="Frisvad J.C."/>
            <person name="Larsen T.O."/>
            <person name="Kjaerboelling I."/>
            <person name="Rothschild-Mancinelli K."/>
            <person name="Lyhne E.K."/>
            <person name="Kogle M.E."/>
            <person name="Barry K."/>
            <person name="Clum A."/>
            <person name="Na H."/>
            <person name="Ledsgaard L."/>
            <person name="Lin J."/>
            <person name="Lipzen A."/>
            <person name="Kuo A."/>
            <person name="Riley R."/>
            <person name="Mondo S."/>
            <person name="Labutti K."/>
            <person name="Haridas S."/>
            <person name="Pangalinan J."/>
            <person name="Salamov A.A."/>
            <person name="Simmons B.A."/>
            <person name="Magnuson J.K."/>
            <person name="Chen J."/>
            <person name="Drula E."/>
            <person name="Henrissat B."/>
            <person name="Wiebenga A."/>
            <person name="Lubbers R.J."/>
            <person name="Gomes A.C."/>
            <person name="Makela M.R."/>
            <person name="Stajich J."/>
            <person name="Grigoriev I.V."/>
            <person name="Mortensen U.H."/>
            <person name="De Vries R.P."/>
            <person name="Baker S.E."/>
            <person name="Andersen M.R."/>
        </authorList>
    </citation>
    <scope>NUCLEOTIDE SEQUENCE [LARGE SCALE GENOMIC DNA]</scope>
    <source>
        <strain evidence="1 2">CBS 123904</strain>
    </source>
</reference>
<dbReference type="Proteomes" id="UP001610446">
    <property type="component" value="Unassembled WGS sequence"/>
</dbReference>
<name>A0ABR4IIQ8_9EURO</name>
<sequence length="84" mass="9408">MAGAPVSDLSLVTWAGRSNLGKSALYLDLGGYRHMAGQYLRTERSRIILIGDARNMHYFIKPVILIEVRALGPRILLCGFFEQE</sequence>
<evidence type="ECO:0000313" key="2">
    <source>
        <dbReference type="Proteomes" id="UP001610446"/>
    </source>
</evidence>
<dbReference type="EMBL" id="JBFXLU010000393">
    <property type="protein sequence ID" value="KAL2827647.1"/>
    <property type="molecule type" value="Genomic_DNA"/>
</dbReference>
<comment type="caution">
    <text evidence="1">The sequence shown here is derived from an EMBL/GenBank/DDBJ whole genome shotgun (WGS) entry which is preliminary data.</text>
</comment>
<accession>A0ABR4IIQ8</accession>
<organism evidence="1 2">
    <name type="scientific">Aspergillus pseudoustus</name>
    <dbReference type="NCBI Taxonomy" id="1810923"/>
    <lineage>
        <taxon>Eukaryota</taxon>
        <taxon>Fungi</taxon>
        <taxon>Dikarya</taxon>
        <taxon>Ascomycota</taxon>
        <taxon>Pezizomycotina</taxon>
        <taxon>Eurotiomycetes</taxon>
        <taxon>Eurotiomycetidae</taxon>
        <taxon>Eurotiales</taxon>
        <taxon>Aspergillaceae</taxon>
        <taxon>Aspergillus</taxon>
        <taxon>Aspergillus subgen. Nidulantes</taxon>
    </lineage>
</organism>
<gene>
    <name evidence="1" type="ORF">BJY01DRAFT_229028</name>
</gene>
<proteinExistence type="predicted"/>